<proteinExistence type="predicted"/>
<accession>A0A9W6U8D5</accession>
<name>A0A9W6U8D5_9STRA</name>
<gene>
    <name evidence="2" type="ORF">Plil01_001131700</name>
</gene>
<feature type="region of interest" description="Disordered" evidence="1">
    <location>
        <begin position="169"/>
        <end position="244"/>
    </location>
</feature>
<dbReference type="Proteomes" id="UP001165083">
    <property type="component" value="Unassembled WGS sequence"/>
</dbReference>
<reference evidence="2" key="1">
    <citation type="submission" date="2023-04" db="EMBL/GenBank/DDBJ databases">
        <title>Phytophthora lilii NBRC 32176.</title>
        <authorList>
            <person name="Ichikawa N."/>
            <person name="Sato H."/>
            <person name="Tonouchi N."/>
        </authorList>
    </citation>
    <scope>NUCLEOTIDE SEQUENCE</scope>
    <source>
        <strain evidence="2">NBRC 32176</strain>
    </source>
</reference>
<evidence type="ECO:0000313" key="3">
    <source>
        <dbReference type="Proteomes" id="UP001165083"/>
    </source>
</evidence>
<feature type="compositionally biased region" description="Polar residues" evidence="1">
    <location>
        <begin position="219"/>
        <end position="237"/>
    </location>
</feature>
<dbReference type="OrthoDB" id="69505at2759"/>
<dbReference type="AlphaFoldDB" id="A0A9W6U8D5"/>
<feature type="compositionally biased region" description="Basic residues" evidence="1">
    <location>
        <begin position="197"/>
        <end position="207"/>
    </location>
</feature>
<organism evidence="2 3">
    <name type="scientific">Phytophthora lilii</name>
    <dbReference type="NCBI Taxonomy" id="2077276"/>
    <lineage>
        <taxon>Eukaryota</taxon>
        <taxon>Sar</taxon>
        <taxon>Stramenopiles</taxon>
        <taxon>Oomycota</taxon>
        <taxon>Peronosporomycetes</taxon>
        <taxon>Peronosporales</taxon>
        <taxon>Peronosporaceae</taxon>
        <taxon>Phytophthora</taxon>
    </lineage>
</organism>
<comment type="caution">
    <text evidence="2">The sequence shown here is derived from an EMBL/GenBank/DDBJ whole genome shotgun (WGS) entry which is preliminary data.</text>
</comment>
<sequence length="244" mass="26914">MSIAAVGDFVPAPKRNMAVRQINDALQLLDMDEVWTLLRQNGGRDPDPIEVCAASLDDWNCYVHSDSQLLRPHFMDWHDNKIWIVEVTSTLHAETVMAVVEGMLRATGTLGDHLKASADSHNDQPSPGERKLSRIAPSVLIAILEPFYHANWRSSIEIILADDVAVQGGNNQDNDQDDDQGPGNAQACGQNAAHQVTGRRRPLRKTPPHAVFDHDTRKIASSTQSFRSTSAPTQAHPTSDFEIL</sequence>
<keyword evidence="3" id="KW-1185">Reference proteome</keyword>
<evidence type="ECO:0000313" key="2">
    <source>
        <dbReference type="EMBL" id="GMF27106.1"/>
    </source>
</evidence>
<dbReference type="EMBL" id="BSXW01000646">
    <property type="protein sequence ID" value="GMF27106.1"/>
    <property type="molecule type" value="Genomic_DNA"/>
</dbReference>
<protein>
    <submittedName>
        <fullName evidence="2">Unnamed protein product</fullName>
    </submittedName>
</protein>
<evidence type="ECO:0000256" key="1">
    <source>
        <dbReference type="SAM" id="MobiDB-lite"/>
    </source>
</evidence>